<keyword evidence="3 5" id="KW-1133">Transmembrane helix</keyword>
<keyword evidence="2 5" id="KW-0812">Transmembrane</keyword>
<accession>A0AA91TSG6</accession>
<evidence type="ECO:0000256" key="1">
    <source>
        <dbReference type="ARBA" id="ARBA00004141"/>
    </source>
</evidence>
<evidence type="ECO:0000313" key="7">
    <source>
        <dbReference type="EMBL" id="PAD83380.1"/>
    </source>
</evidence>
<proteinExistence type="predicted"/>
<evidence type="ECO:0000256" key="2">
    <source>
        <dbReference type="ARBA" id="ARBA00022692"/>
    </source>
</evidence>
<reference evidence="7 8" key="1">
    <citation type="submission" date="2017-07" db="EMBL/GenBank/DDBJ databases">
        <title>Isolation and whole genome analysis of endospore-forming bacteria from heroin.</title>
        <authorList>
            <person name="Kalinowski J."/>
            <person name="Ahrens B."/>
            <person name="Al-Dilaimi A."/>
            <person name="Winkler A."/>
            <person name="Wibberg D."/>
            <person name="Schleenbecker U."/>
            <person name="Ruckert C."/>
            <person name="Wolfel R."/>
            <person name="Grass G."/>
        </authorList>
    </citation>
    <scope>NUCLEOTIDE SEQUENCE [LARGE SCALE GENOMIC DNA]</scope>
    <source>
        <strain evidence="7 8">7521-2</strain>
    </source>
</reference>
<name>A0AA91TSG6_NIACI</name>
<feature type="transmembrane region" description="Helical" evidence="5">
    <location>
        <begin position="264"/>
        <end position="291"/>
    </location>
</feature>
<feature type="transmembrane region" description="Helical" evidence="5">
    <location>
        <begin position="303"/>
        <end position="326"/>
    </location>
</feature>
<evidence type="ECO:0000313" key="8">
    <source>
        <dbReference type="Proteomes" id="UP000216961"/>
    </source>
</evidence>
<dbReference type="PANTHER" id="PTHR43027">
    <property type="entry name" value="DOXORUBICIN RESISTANCE ABC TRANSPORTER PERMEASE PROTEIN DRRC-RELATED"/>
    <property type="match status" value="1"/>
</dbReference>
<evidence type="ECO:0000259" key="6">
    <source>
        <dbReference type="Pfam" id="PF12698"/>
    </source>
</evidence>
<feature type="domain" description="ABC-2 type transporter transmembrane" evidence="6">
    <location>
        <begin position="21"/>
        <end position="406"/>
    </location>
</feature>
<dbReference type="AlphaFoldDB" id="A0AA91TSG6"/>
<evidence type="ECO:0000256" key="5">
    <source>
        <dbReference type="SAM" id="Phobius"/>
    </source>
</evidence>
<dbReference type="GO" id="GO:0016020">
    <property type="term" value="C:membrane"/>
    <property type="evidence" value="ECO:0007669"/>
    <property type="project" value="UniProtKB-SubCell"/>
</dbReference>
<dbReference type="EMBL" id="NPBQ01000061">
    <property type="protein sequence ID" value="PAD83380.1"/>
    <property type="molecule type" value="Genomic_DNA"/>
</dbReference>
<sequence>MLWQMIKKELLLIWRRPRELVVLLLMPFVLITILGSALGALDNDSEVEVKAKLAVVVEDQEQQAQQEIIEKINQSPLSNQEKNAKIAHIQALQPIATFMKAVGESPDLKKFLSVTEYNDRTKVKEKDFDGVLLIPEGFTSDFYTNFLEEEADLPSWIIKTKNQESLQATIIEDILANYQKEWTYLKTAQDLQIDYSTLVSEKANGQIKNIEKKKEISAFAYYGVGMSVMFVFYISTTVAGFAYQQKEELLYERILLANVPKIMFFAGIFISAFILSFLQQTILFSLIALIYGVVFSSMINQLIVILTVNLMAAAFATIATAISFAAKSRNVESIFSSLIVPILAFIGGSFFNVSAIGGFMETLGEYSPGGAALTAYLKAYQGYPLVDLWSHLKAILLFSLALLLISGITLKTRGGVRR</sequence>
<protein>
    <recommendedName>
        <fullName evidence="6">ABC-2 type transporter transmembrane domain-containing protein</fullName>
    </recommendedName>
</protein>
<dbReference type="InterPro" id="IPR052902">
    <property type="entry name" value="ABC-2_transporter"/>
</dbReference>
<dbReference type="Proteomes" id="UP000216961">
    <property type="component" value="Unassembled WGS sequence"/>
</dbReference>
<evidence type="ECO:0000256" key="3">
    <source>
        <dbReference type="ARBA" id="ARBA00022989"/>
    </source>
</evidence>
<feature type="transmembrane region" description="Helical" evidence="5">
    <location>
        <begin position="338"/>
        <end position="360"/>
    </location>
</feature>
<keyword evidence="4 5" id="KW-0472">Membrane</keyword>
<feature type="transmembrane region" description="Helical" evidence="5">
    <location>
        <begin position="219"/>
        <end position="243"/>
    </location>
</feature>
<dbReference type="GO" id="GO:0140359">
    <property type="term" value="F:ABC-type transporter activity"/>
    <property type="evidence" value="ECO:0007669"/>
    <property type="project" value="InterPro"/>
</dbReference>
<gene>
    <name evidence="7" type="ORF">CHH57_09800</name>
</gene>
<dbReference type="PANTHER" id="PTHR43027:SF1">
    <property type="entry name" value="DOXORUBICIN RESISTANCE ABC TRANSPORTER PERMEASE PROTEIN DRRC-RELATED"/>
    <property type="match status" value="1"/>
</dbReference>
<feature type="transmembrane region" description="Helical" evidence="5">
    <location>
        <begin position="20"/>
        <end position="41"/>
    </location>
</feature>
<dbReference type="RefSeq" id="WP_095330068.1">
    <property type="nucleotide sequence ID" value="NZ_CP026033.1"/>
</dbReference>
<comment type="caution">
    <text evidence="7">The sequence shown here is derived from an EMBL/GenBank/DDBJ whole genome shotgun (WGS) entry which is preliminary data.</text>
</comment>
<evidence type="ECO:0000256" key="4">
    <source>
        <dbReference type="ARBA" id="ARBA00023136"/>
    </source>
</evidence>
<organism evidence="7 8">
    <name type="scientific">Niallia circulans</name>
    <name type="common">Bacillus circulans</name>
    <dbReference type="NCBI Taxonomy" id="1397"/>
    <lineage>
        <taxon>Bacteria</taxon>
        <taxon>Bacillati</taxon>
        <taxon>Bacillota</taxon>
        <taxon>Bacilli</taxon>
        <taxon>Bacillales</taxon>
        <taxon>Bacillaceae</taxon>
        <taxon>Niallia</taxon>
    </lineage>
</organism>
<dbReference type="Pfam" id="PF12698">
    <property type="entry name" value="ABC2_membrane_3"/>
    <property type="match status" value="1"/>
</dbReference>
<comment type="subcellular location">
    <subcellularLocation>
        <location evidence="1">Membrane</location>
        <topology evidence="1">Multi-pass membrane protein</topology>
    </subcellularLocation>
</comment>
<dbReference type="InterPro" id="IPR013525">
    <property type="entry name" value="ABC2_TM"/>
</dbReference>
<feature type="transmembrane region" description="Helical" evidence="5">
    <location>
        <begin position="388"/>
        <end position="410"/>
    </location>
</feature>